<evidence type="ECO:0000256" key="1">
    <source>
        <dbReference type="ARBA" id="ARBA00002190"/>
    </source>
</evidence>
<protein>
    <recommendedName>
        <fullName evidence="6">Mutator family transposase</fullName>
    </recommendedName>
</protein>
<evidence type="ECO:0000256" key="6">
    <source>
        <dbReference type="RuleBase" id="RU365089"/>
    </source>
</evidence>
<name>A0A560HPG3_9BRAD</name>
<reference evidence="7 8" key="1">
    <citation type="submission" date="2019-06" db="EMBL/GenBank/DDBJ databases">
        <title>Genomic Encyclopedia of Type Strains, Phase IV (KMG-V): Genome sequencing to study the core and pangenomes of soil and plant-associated prokaryotes.</title>
        <authorList>
            <person name="Whitman W."/>
        </authorList>
    </citation>
    <scope>NUCLEOTIDE SEQUENCE [LARGE SCALE GENOMIC DNA]</scope>
    <source>
        <strain evidence="7 8">BR 10556</strain>
    </source>
</reference>
<gene>
    <name evidence="7" type="ORF">FBZ95_12111</name>
</gene>
<dbReference type="GO" id="GO:0004803">
    <property type="term" value="F:transposase activity"/>
    <property type="evidence" value="ECO:0007669"/>
    <property type="project" value="UniProtKB-UniRule"/>
</dbReference>
<comment type="function">
    <text evidence="1 6">Required for the transposition of the insertion element.</text>
</comment>
<keyword evidence="4 6" id="KW-0238">DNA-binding</keyword>
<keyword evidence="8" id="KW-1185">Reference proteome</keyword>
<organism evidence="7 8">
    <name type="scientific">Bradyrhizobium sacchari</name>
    <dbReference type="NCBI Taxonomy" id="1399419"/>
    <lineage>
        <taxon>Bacteria</taxon>
        <taxon>Pseudomonadati</taxon>
        <taxon>Pseudomonadota</taxon>
        <taxon>Alphaproteobacteria</taxon>
        <taxon>Hyphomicrobiales</taxon>
        <taxon>Nitrobacteraceae</taxon>
        <taxon>Bradyrhizobium</taxon>
    </lineage>
</organism>
<dbReference type="EMBL" id="VITW01000021">
    <property type="protein sequence ID" value="TWB65898.1"/>
    <property type="molecule type" value="Genomic_DNA"/>
</dbReference>
<proteinExistence type="inferred from homology"/>
<dbReference type="Proteomes" id="UP000315914">
    <property type="component" value="Unassembled WGS sequence"/>
</dbReference>
<dbReference type="NCBIfam" id="NF033543">
    <property type="entry name" value="transpos_IS256"/>
    <property type="match status" value="1"/>
</dbReference>
<keyword evidence="5 6" id="KW-0233">DNA recombination</keyword>
<dbReference type="PANTHER" id="PTHR33217">
    <property type="entry name" value="TRANSPOSASE FOR INSERTION SEQUENCE ELEMENT IS1081"/>
    <property type="match status" value="1"/>
</dbReference>
<comment type="caution">
    <text evidence="7">The sequence shown here is derived from an EMBL/GenBank/DDBJ whole genome shotgun (WGS) entry which is preliminary data.</text>
</comment>
<evidence type="ECO:0000256" key="5">
    <source>
        <dbReference type="ARBA" id="ARBA00023172"/>
    </source>
</evidence>
<dbReference type="GO" id="GO:0003677">
    <property type="term" value="F:DNA binding"/>
    <property type="evidence" value="ECO:0007669"/>
    <property type="project" value="UniProtKB-UniRule"/>
</dbReference>
<evidence type="ECO:0000313" key="7">
    <source>
        <dbReference type="EMBL" id="TWB65898.1"/>
    </source>
</evidence>
<comment type="similarity">
    <text evidence="2 6">Belongs to the transposase mutator family.</text>
</comment>
<keyword evidence="3 6" id="KW-0815">Transposition</keyword>
<dbReference type="GO" id="GO:0006313">
    <property type="term" value="P:DNA transposition"/>
    <property type="evidence" value="ECO:0007669"/>
    <property type="project" value="UniProtKB-UniRule"/>
</dbReference>
<dbReference type="InterPro" id="IPR001207">
    <property type="entry name" value="Transposase_mutator"/>
</dbReference>
<dbReference type="Pfam" id="PF00872">
    <property type="entry name" value="Transposase_mut"/>
    <property type="match status" value="1"/>
</dbReference>
<evidence type="ECO:0000256" key="2">
    <source>
        <dbReference type="ARBA" id="ARBA00010961"/>
    </source>
</evidence>
<sequence length="295" mass="32847">MAEKAHTAVVQEAYVQGVSTRSVDDLVQAMGMTGISKSQVSRLCAEIDDKVKAFLARPIEGDWLYLWIDATYVKVRQNGRIVSVAVIIAVGVNSDGRREVLGMDIGPSEAETFWTAFLRKLARRGLRGVKLVISDAHEGIKAAVSKVLNTAWQRCRVHFMRNVLAHAGKSGRRVVSAFIATAFAQDDAEAARAQWRKVADQLRPKLPKLAAFMDEAEPDVLAYMSFPPQHRAKLHSTNPIERLNGEIKRRTEVVGIFPNEDAIVRLVGAILLEQNDEWAVQRARYMTLETSAVER</sequence>
<dbReference type="PANTHER" id="PTHR33217:SF7">
    <property type="entry name" value="TRANSPOSASE FOR INSERTION SEQUENCE ELEMENT IS1081"/>
    <property type="match status" value="1"/>
</dbReference>
<evidence type="ECO:0000313" key="8">
    <source>
        <dbReference type="Proteomes" id="UP000315914"/>
    </source>
</evidence>
<dbReference type="AlphaFoldDB" id="A0A560HPG3"/>
<accession>A0A560HPG3</accession>
<evidence type="ECO:0000256" key="3">
    <source>
        <dbReference type="ARBA" id="ARBA00022578"/>
    </source>
</evidence>
<keyword evidence="6" id="KW-0814">Transposable element</keyword>
<evidence type="ECO:0000256" key="4">
    <source>
        <dbReference type="ARBA" id="ARBA00023125"/>
    </source>
</evidence>